<dbReference type="InterPro" id="IPR000192">
    <property type="entry name" value="Aminotrans_V_dom"/>
</dbReference>
<dbReference type="GO" id="GO:0019700">
    <property type="term" value="P:organic phosphonate catabolic process"/>
    <property type="evidence" value="ECO:0007669"/>
    <property type="project" value="InterPro"/>
</dbReference>
<dbReference type="InterPro" id="IPR012703">
    <property type="entry name" value="NH2EtPonate_pyrv_transaminase"/>
</dbReference>
<comment type="cofactor">
    <cofactor evidence="1">
        <name>pyridoxal 5'-phosphate</name>
        <dbReference type="ChEBI" id="CHEBI:597326"/>
    </cofactor>
</comment>
<organism evidence="9">
    <name type="scientific">marine metagenome</name>
    <dbReference type="NCBI Taxonomy" id="408172"/>
    <lineage>
        <taxon>unclassified sequences</taxon>
        <taxon>metagenomes</taxon>
        <taxon>ecological metagenomes</taxon>
    </lineage>
</organism>
<keyword evidence="3" id="KW-0808">Transferase</keyword>
<evidence type="ECO:0000259" key="8">
    <source>
        <dbReference type="Pfam" id="PF00266"/>
    </source>
</evidence>
<evidence type="ECO:0000256" key="5">
    <source>
        <dbReference type="ARBA" id="ARBA00023317"/>
    </source>
</evidence>
<dbReference type="PANTHER" id="PTHR42778:SF1">
    <property type="entry name" value="2-AMINOETHYLPHOSPHONATE--PYRUVATE TRANSAMINASE"/>
    <property type="match status" value="1"/>
</dbReference>
<accession>A0A381TXF4</accession>
<dbReference type="EMBL" id="UINC01005066">
    <property type="protein sequence ID" value="SVA18833.1"/>
    <property type="molecule type" value="Genomic_DNA"/>
</dbReference>
<dbReference type="PIRSF" id="PIRSF000524">
    <property type="entry name" value="SPT"/>
    <property type="match status" value="1"/>
</dbReference>
<evidence type="ECO:0000256" key="6">
    <source>
        <dbReference type="ARBA" id="ARBA00044521"/>
    </source>
</evidence>
<name>A0A381TXF4_9ZZZZ</name>
<protein>
    <recommendedName>
        <fullName evidence="6">2-aminoethylphosphonate--pyruvate transaminase</fullName>
        <ecNumber evidence="6">2.6.1.37</ecNumber>
    </recommendedName>
</protein>
<evidence type="ECO:0000313" key="9">
    <source>
        <dbReference type="EMBL" id="SVA18833.1"/>
    </source>
</evidence>
<dbReference type="InterPro" id="IPR024169">
    <property type="entry name" value="SP_NH2Trfase/AEP_transaminase"/>
</dbReference>
<feature type="domain" description="Aminotransferase class V" evidence="8">
    <location>
        <begin position="12"/>
        <end position="290"/>
    </location>
</feature>
<evidence type="ECO:0000256" key="7">
    <source>
        <dbReference type="ARBA" id="ARBA00049460"/>
    </source>
</evidence>
<keyword evidence="4" id="KW-0663">Pyridoxal phosphate</keyword>
<dbReference type="InterPro" id="IPR015424">
    <property type="entry name" value="PyrdxlP-dep_Trfase"/>
</dbReference>
<dbReference type="InterPro" id="IPR015421">
    <property type="entry name" value="PyrdxlP-dep_Trfase_major"/>
</dbReference>
<evidence type="ECO:0000256" key="4">
    <source>
        <dbReference type="ARBA" id="ARBA00022898"/>
    </source>
</evidence>
<dbReference type="NCBIfam" id="NF010006">
    <property type="entry name" value="PRK13479.1"/>
    <property type="match status" value="1"/>
</dbReference>
<sequence length="353" mass="38349">MTTSATVKEAMLRDLGSRDLEFIQIIEDIRNSLLSLAGVSQAEGWEAVPMQGSGTFAIESVISSITPPGAKWLVIINGAYGERILKIIERHGIAAEAIRCPENELPDMDAINGALASGTFTQVAAVHCETTSGIMNPIAEIGAAARRCNCIYFVDSMSAFGGVEFDLGACEIDFLVSSANKCIEGVPGFGFALCRREALQSTQGLARTLSLDLFDQWQALEGNGQFRFTPPTHTLLAFAQALDELESEGGIPARARRYRANHQACVAGMRSMGFQEYVAQDLQGHVITSFLYPTADFDFNEFYDRLTGKGFVIYPGKVTKADCFRIGHIGHLFPEDTEALLGAIREVANDMNL</sequence>
<dbReference type="GO" id="GO:0047304">
    <property type="term" value="F:2-aminoethylphosphonate-pyruvate transaminase activity"/>
    <property type="evidence" value="ECO:0007669"/>
    <property type="project" value="UniProtKB-EC"/>
</dbReference>
<comment type="catalytic activity">
    <reaction evidence="7">
        <text>(2-aminoethyl)phosphonate + pyruvate = phosphonoacetaldehyde + L-alanine</text>
        <dbReference type="Rhea" id="RHEA:17021"/>
        <dbReference type="ChEBI" id="CHEBI:15361"/>
        <dbReference type="ChEBI" id="CHEBI:57418"/>
        <dbReference type="ChEBI" id="CHEBI:57972"/>
        <dbReference type="ChEBI" id="CHEBI:58383"/>
        <dbReference type="EC" id="2.6.1.37"/>
    </reaction>
</comment>
<reference evidence="9" key="1">
    <citation type="submission" date="2018-05" db="EMBL/GenBank/DDBJ databases">
        <authorList>
            <person name="Lanie J.A."/>
            <person name="Ng W.-L."/>
            <person name="Kazmierczak K.M."/>
            <person name="Andrzejewski T.M."/>
            <person name="Davidsen T.M."/>
            <person name="Wayne K.J."/>
            <person name="Tettelin H."/>
            <person name="Glass J.I."/>
            <person name="Rusch D."/>
            <person name="Podicherti R."/>
            <person name="Tsui H.-C.T."/>
            <person name="Winkler M.E."/>
        </authorList>
    </citation>
    <scope>NUCLEOTIDE SEQUENCE</scope>
</reference>
<proteinExistence type="inferred from homology"/>
<dbReference type="PANTHER" id="PTHR42778">
    <property type="entry name" value="2-AMINOETHYLPHOSPHONATE--PYRUVATE TRANSAMINASE"/>
    <property type="match status" value="1"/>
</dbReference>
<dbReference type="HAMAP" id="MF_01376">
    <property type="entry name" value="PhnW_aminotrans_5"/>
    <property type="match status" value="1"/>
</dbReference>
<dbReference type="SUPFAM" id="SSF53383">
    <property type="entry name" value="PLP-dependent transferases"/>
    <property type="match status" value="1"/>
</dbReference>
<keyword evidence="2" id="KW-0032">Aminotransferase</keyword>
<keyword evidence="5" id="KW-0670">Pyruvate</keyword>
<dbReference type="InterPro" id="IPR015422">
    <property type="entry name" value="PyrdxlP-dep_Trfase_small"/>
</dbReference>
<evidence type="ECO:0000256" key="1">
    <source>
        <dbReference type="ARBA" id="ARBA00001933"/>
    </source>
</evidence>
<dbReference type="AlphaFoldDB" id="A0A381TXF4"/>
<dbReference type="Pfam" id="PF00266">
    <property type="entry name" value="Aminotran_5"/>
    <property type="match status" value="1"/>
</dbReference>
<dbReference type="Gene3D" id="3.40.640.10">
    <property type="entry name" value="Type I PLP-dependent aspartate aminotransferase-like (Major domain)"/>
    <property type="match status" value="1"/>
</dbReference>
<dbReference type="NCBIfam" id="TIGR02326">
    <property type="entry name" value="transamin_PhnW"/>
    <property type="match status" value="1"/>
</dbReference>
<dbReference type="NCBIfam" id="TIGR03301">
    <property type="entry name" value="PhnW-AepZ"/>
    <property type="match status" value="1"/>
</dbReference>
<dbReference type="Gene3D" id="3.90.1150.10">
    <property type="entry name" value="Aspartate Aminotransferase, domain 1"/>
    <property type="match status" value="1"/>
</dbReference>
<gene>
    <name evidence="9" type="ORF">METZ01_LOCUS71687</name>
</gene>
<dbReference type="EC" id="2.6.1.37" evidence="6"/>
<evidence type="ECO:0000256" key="2">
    <source>
        <dbReference type="ARBA" id="ARBA00022576"/>
    </source>
</evidence>
<evidence type="ECO:0000256" key="3">
    <source>
        <dbReference type="ARBA" id="ARBA00022679"/>
    </source>
</evidence>